<dbReference type="Proteomes" id="UP000651271">
    <property type="component" value="Unassembled WGS sequence"/>
</dbReference>
<comment type="caution">
    <text evidence="7">The sequence shown here is derived from an EMBL/GenBank/DDBJ whole genome shotgun (WGS) entry which is preliminary data.</text>
</comment>
<keyword evidence="5" id="KW-1133">Transmembrane helix</keyword>
<protein>
    <recommendedName>
        <fullName evidence="6">Histidine kinase domain-containing protein</fullName>
    </recommendedName>
</protein>
<dbReference type="EMBL" id="JACOIJ010000023">
    <property type="protein sequence ID" value="MBD1430241.1"/>
    <property type="molecule type" value="Genomic_DNA"/>
</dbReference>
<evidence type="ECO:0000313" key="7">
    <source>
        <dbReference type="EMBL" id="MBD1430241.1"/>
    </source>
</evidence>
<dbReference type="InterPro" id="IPR036890">
    <property type="entry name" value="HATPase_C_sf"/>
</dbReference>
<dbReference type="InterPro" id="IPR011712">
    <property type="entry name" value="Sig_transdc_His_kin_sub3_dim/P"/>
</dbReference>
<dbReference type="Pfam" id="PF02518">
    <property type="entry name" value="HATPase_c"/>
    <property type="match status" value="1"/>
</dbReference>
<accession>A0ABR7YFZ9</accession>
<keyword evidence="5" id="KW-0812">Transmembrane</keyword>
<keyword evidence="3" id="KW-0902">Two-component regulatory system</keyword>
<name>A0ABR7YFZ9_9SPHI</name>
<dbReference type="Gene3D" id="1.20.5.1930">
    <property type="match status" value="1"/>
</dbReference>
<dbReference type="PROSITE" id="PS50109">
    <property type="entry name" value="HIS_KIN"/>
    <property type="match status" value="1"/>
</dbReference>
<dbReference type="InterPro" id="IPR003594">
    <property type="entry name" value="HATPase_dom"/>
</dbReference>
<proteinExistence type="predicted"/>
<evidence type="ECO:0000256" key="4">
    <source>
        <dbReference type="SAM" id="Coils"/>
    </source>
</evidence>
<sequence>MIDAYKANGQYDKAFETYDMLFTFMNEQKFKNQHLYAEELSYNMKFDEKLAEIENLKISNEKAELTKQRNSLFIAGLAVSLILILIVLFLVIRAQKHNKILAKQEYDLLKAKLEEEENNRMIDEMQLLKQVEDRERNRIATDLHDSIGGLLSSIKISMYSYQESTKLNPAQTEHTNRILEYIDETKQELNRIVYNLTPLIVEKFGLLEAIKQYCKKIQNEQFQIRLQIISVPTNIMVEDEITLYRIIQEVLHNIVKHAKAQNVLVQIQTDKESGMVIISIEDDGQGMDVEEAKNKGGLGMRSLFSRVQNLNGSIKIESQKNIGTSIYIHCFPNPING</sequence>
<feature type="coiled-coil region" evidence="4">
    <location>
        <begin position="99"/>
        <end position="131"/>
    </location>
</feature>
<keyword evidence="4" id="KW-0175">Coiled coil</keyword>
<dbReference type="SMART" id="SM00387">
    <property type="entry name" value="HATPase_c"/>
    <property type="match status" value="1"/>
</dbReference>
<dbReference type="InterPro" id="IPR005467">
    <property type="entry name" value="His_kinase_dom"/>
</dbReference>
<keyword evidence="2" id="KW-0418">Kinase</keyword>
<evidence type="ECO:0000256" key="2">
    <source>
        <dbReference type="ARBA" id="ARBA00022777"/>
    </source>
</evidence>
<dbReference type="Gene3D" id="3.30.565.10">
    <property type="entry name" value="Histidine kinase-like ATPase, C-terminal domain"/>
    <property type="match status" value="1"/>
</dbReference>
<dbReference type="InterPro" id="IPR050482">
    <property type="entry name" value="Sensor_HK_TwoCompSys"/>
</dbReference>
<evidence type="ECO:0000256" key="5">
    <source>
        <dbReference type="SAM" id="Phobius"/>
    </source>
</evidence>
<gene>
    <name evidence="7" type="ORF">H8B04_11800</name>
</gene>
<evidence type="ECO:0000256" key="3">
    <source>
        <dbReference type="ARBA" id="ARBA00023012"/>
    </source>
</evidence>
<dbReference type="SUPFAM" id="SSF55874">
    <property type="entry name" value="ATPase domain of HSP90 chaperone/DNA topoisomerase II/histidine kinase"/>
    <property type="match status" value="1"/>
</dbReference>
<feature type="domain" description="Histidine kinase" evidence="6">
    <location>
        <begin position="138"/>
        <end position="328"/>
    </location>
</feature>
<keyword evidence="5" id="KW-0472">Membrane</keyword>
<keyword evidence="1" id="KW-0808">Transferase</keyword>
<evidence type="ECO:0000259" key="6">
    <source>
        <dbReference type="PROSITE" id="PS50109"/>
    </source>
</evidence>
<reference evidence="7 8" key="1">
    <citation type="submission" date="2020-08" db="EMBL/GenBank/DDBJ databases">
        <title>Sphingobacterium sp. DN04309 isolated from aquaculture water.</title>
        <authorList>
            <person name="Zhang M."/>
        </authorList>
    </citation>
    <scope>NUCLEOTIDE SEQUENCE [LARGE SCALE GENOMIC DNA]</scope>
    <source>
        <strain evidence="7 8">DN04309</strain>
    </source>
</reference>
<evidence type="ECO:0000313" key="8">
    <source>
        <dbReference type="Proteomes" id="UP000651271"/>
    </source>
</evidence>
<evidence type="ECO:0000256" key="1">
    <source>
        <dbReference type="ARBA" id="ARBA00022679"/>
    </source>
</evidence>
<dbReference type="PANTHER" id="PTHR24421">
    <property type="entry name" value="NITRATE/NITRITE SENSOR PROTEIN NARX-RELATED"/>
    <property type="match status" value="1"/>
</dbReference>
<dbReference type="Pfam" id="PF07730">
    <property type="entry name" value="HisKA_3"/>
    <property type="match status" value="1"/>
</dbReference>
<organism evidence="7 8">
    <name type="scientific">Sphingobacterium litopenaei</name>
    <dbReference type="NCBI Taxonomy" id="2763500"/>
    <lineage>
        <taxon>Bacteria</taxon>
        <taxon>Pseudomonadati</taxon>
        <taxon>Bacteroidota</taxon>
        <taxon>Sphingobacteriia</taxon>
        <taxon>Sphingobacteriales</taxon>
        <taxon>Sphingobacteriaceae</taxon>
        <taxon>Sphingobacterium</taxon>
    </lineage>
</organism>
<dbReference type="CDD" id="cd16917">
    <property type="entry name" value="HATPase_UhpB-NarQ-NarX-like"/>
    <property type="match status" value="1"/>
</dbReference>
<feature type="transmembrane region" description="Helical" evidence="5">
    <location>
        <begin position="72"/>
        <end position="92"/>
    </location>
</feature>
<keyword evidence="8" id="KW-1185">Reference proteome</keyword>